<dbReference type="OrthoDB" id="9758793at2"/>
<dbReference type="GO" id="GO:0007165">
    <property type="term" value="P:signal transduction"/>
    <property type="evidence" value="ECO:0007669"/>
    <property type="project" value="TreeGrafter"/>
</dbReference>
<dbReference type="Gene3D" id="3.90.226.10">
    <property type="entry name" value="2-enoyl-CoA Hydratase, Chain A, domain 1"/>
    <property type="match status" value="1"/>
</dbReference>
<dbReference type="EMBL" id="JMCB01000006">
    <property type="protein sequence ID" value="KFE68278.1"/>
    <property type="molecule type" value="Genomic_DNA"/>
</dbReference>
<keyword evidence="3" id="KW-0645">Protease</keyword>
<sequence length="400" mass="43334">MQRWIAVGLWLVSTSAGAQAAGAYAKRGDEVVAQVRERFYDAKKGVEWARSHQGYGAAAKSEEDFERLTNEALADLKASHTAYYPRESQGFVALSSIFRPFLKLKEVEYVSMGVDVVERPEGFFVRHVFPGGPADTAGLKRGDRIVSVEGKPFHPVRSLKDRTGKPTQVTVERAKGARPLTVTVTPRRVDPKAEWLEVQEKSSRILERGGKRVAYQYVYSCAGSEHQEALAEYILGKGQEADALVVDLRDGWGGCNVDFLNLFNTRLPVLTSVARDGKQVVSVGSWVKPVVLLVNGGSRSGKELVAFAMKQREMAKLVGERTAGAALAGTPLRLSNGDLFYLAVMDVTIDGTRLEGVGVTPDVEVPEALPYAAGKDPQLEKALEVAAAAKPPPGPAEGLK</sequence>
<feature type="chain" id="PRO_5001799716" evidence="1">
    <location>
        <begin position="21"/>
        <end position="400"/>
    </location>
</feature>
<dbReference type="SMART" id="SM00228">
    <property type="entry name" value="PDZ"/>
    <property type="match status" value="1"/>
</dbReference>
<dbReference type="GO" id="GO:0008236">
    <property type="term" value="F:serine-type peptidase activity"/>
    <property type="evidence" value="ECO:0007669"/>
    <property type="project" value="InterPro"/>
</dbReference>
<keyword evidence="3" id="KW-0378">Hydrolase</keyword>
<dbReference type="GO" id="GO:0006508">
    <property type="term" value="P:proteolysis"/>
    <property type="evidence" value="ECO:0007669"/>
    <property type="project" value="UniProtKB-KW"/>
</dbReference>
<keyword evidence="4" id="KW-1185">Reference proteome</keyword>
<dbReference type="InterPro" id="IPR005151">
    <property type="entry name" value="Tail-specific_protease"/>
</dbReference>
<gene>
    <name evidence="3" type="ORF">DB31_7515</name>
</gene>
<dbReference type="InterPro" id="IPR036034">
    <property type="entry name" value="PDZ_sf"/>
</dbReference>
<reference evidence="3 4" key="1">
    <citation type="submission" date="2014-04" db="EMBL/GenBank/DDBJ databases">
        <title>Genome assembly of Hyalangium minutum DSM 14724.</title>
        <authorList>
            <person name="Sharma G."/>
            <person name="Subramanian S."/>
        </authorList>
    </citation>
    <scope>NUCLEOTIDE SEQUENCE [LARGE SCALE GENOMIC DNA]</scope>
    <source>
        <strain evidence="3 4">DSM 14724</strain>
    </source>
</reference>
<dbReference type="InterPro" id="IPR001478">
    <property type="entry name" value="PDZ"/>
</dbReference>
<proteinExistence type="predicted"/>
<dbReference type="Pfam" id="PF13180">
    <property type="entry name" value="PDZ_2"/>
    <property type="match status" value="1"/>
</dbReference>
<keyword evidence="1" id="KW-0732">Signal</keyword>
<dbReference type="CDD" id="cd07562">
    <property type="entry name" value="Peptidase_S41_TRI"/>
    <property type="match status" value="1"/>
</dbReference>
<dbReference type="Gene3D" id="2.30.42.10">
    <property type="match status" value="1"/>
</dbReference>
<dbReference type="SMART" id="SM00245">
    <property type="entry name" value="TSPc"/>
    <property type="match status" value="1"/>
</dbReference>
<protein>
    <submittedName>
        <fullName evidence="3">Carboxyl-terminal protease</fullName>
    </submittedName>
</protein>
<accession>A0A085WKR5</accession>
<dbReference type="PANTHER" id="PTHR32060:SF30">
    <property type="entry name" value="CARBOXY-TERMINAL PROCESSING PROTEASE CTPA"/>
    <property type="match status" value="1"/>
</dbReference>
<evidence type="ECO:0000313" key="3">
    <source>
        <dbReference type="EMBL" id="KFE68278.1"/>
    </source>
</evidence>
<dbReference type="PROSITE" id="PS50106">
    <property type="entry name" value="PDZ"/>
    <property type="match status" value="1"/>
</dbReference>
<dbReference type="Pfam" id="PF03572">
    <property type="entry name" value="Peptidase_S41"/>
    <property type="match status" value="1"/>
</dbReference>
<dbReference type="Gene3D" id="3.30.750.44">
    <property type="match status" value="1"/>
</dbReference>
<feature type="domain" description="PDZ" evidence="2">
    <location>
        <begin position="101"/>
        <end position="175"/>
    </location>
</feature>
<dbReference type="InterPro" id="IPR029045">
    <property type="entry name" value="ClpP/crotonase-like_dom_sf"/>
</dbReference>
<dbReference type="AlphaFoldDB" id="A0A085WKR5"/>
<organism evidence="3 4">
    <name type="scientific">Hyalangium minutum</name>
    <dbReference type="NCBI Taxonomy" id="394096"/>
    <lineage>
        <taxon>Bacteria</taxon>
        <taxon>Pseudomonadati</taxon>
        <taxon>Myxococcota</taxon>
        <taxon>Myxococcia</taxon>
        <taxon>Myxococcales</taxon>
        <taxon>Cystobacterineae</taxon>
        <taxon>Archangiaceae</taxon>
        <taxon>Hyalangium</taxon>
    </lineage>
</organism>
<dbReference type="GO" id="GO:0004175">
    <property type="term" value="F:endopeptidase activity"/>
    <property type="evidence" value="ECO:0007669"/>
    <property type="project" value="TreeGrafter"/>
</dbReference>
<dbReference type="Proteomes" id="UP000028725">
    <property type="component" value="Unassembled WGS sequence"/>
</dbReference>
<dbReference type="SUPFAM" id="SSF50156">
    <property type="entry name" value="PDZ domain-like"/>
    <property type="match status" value="1"/>
</dbReference>
<name>A0A085WKR5_9BACT</name>
<dbReference type="STRING" id="394096.DB31_7515"/>
<comment type="caution">
    <text evidence="3">The sequence shown here is derived from an EMBL/GenBank/DDBJ whole genome shotgun (WGS) entry which is preliminary data.</text>
</comment>
<dbReference type="SUPFAM" id="SSF52096">
    <property type="entry name" value="ClpP/crotonase"/>
    <property type="match status" value="1"/>
</dbReference>
<evidence type="ECO:0000313" key="4">
    <source>
        <dbReference type="Proteomes" id="UP000028725"/>
    </source>
</evidence>
<dbReference type="PANTHER" id="PTHR32060">
    <property type="entry name" value="TAIL-SPECIFIC PROTEASE"/>
    <property type="match status" value="1"/>
</dbReference>
<evidence type="ECO:0000259" key="2">
    <source>
        <dbReference type="PROSITE" id="PS50106"/>
    </source>
</evidence>
<evidence type="ECO:0000256" key="1">
    <source>
        <dbReference type="SAM" id="SignalP"/>
    </source>
</evidence>
<feature type="signal peptide" evidence="1">
    <location>
        <begin position="1"/>
        <end position="20"/>
    </location>
</feature>
<dbReference type="GO" id="GO:0030288">
    <property type="term" value="C:outer membrane-bounded periplasmic space"/>
    <property type="evidence" value="ECO:0007669"/>
    <property type="project" value="TreeGrafter"/>
</dbReference>
<dbReference type="RefSeq" id="WP_052420038.1">
    <property type="nucleotide sequence ID" value="NZ_JMCB01000006.1"/>
</dbReference>